<comment type="caution">
    <text evidence="2">The sequence shown here is derived from an EMBL/GenBank/DDBJ whole genome shotgun (WGS) entry which is preliminary data.</text>
</comment>
<dbReference type="PANTHER" id="PTHR43792">
    <property type="entry name" value="GNAT FAMILY, PUTATIVE (AFU_ORTHOLOGUE AFUA_3G00765)-RELATED-RELATED"/>
    <property type="match status" value="1"/>
</dbReference>
<sequence length="159" mass="17223">MSLRRPVPADAAAVLRIHSDPLACAHNPGDMIFTWAEAVTRCAAWIGHWERYGFGYHVLRRLDSDRVIGFCGVKVVRLHDLPVLNLFYRLEPAAWGAGLAGEAVAAVIGSVAGEPLPVIARVRPANVASARVAARAGLRRAEHLDTEGEDGVDWIWASP</sequence>
<reference evidence="2" key="1">
    <citation type="submission" date="2021-01" db="EMBL/GenBank/DDBJ databases">
        <title>Whole genome shotgun sequence of Actinoplanes ferrugineus NBRC 15555.</title>
        <authorList>
            <person name="Komaki H."/>
            <person name="Tamura T."/>
        </authorList>
    </citation>
    <scope>NUCLEOTIDE SEQUENCE</scope>
    <source>
        <strain evidence="2">NBRC 15555</strain>
    </source>
</reference>
<dbReference type="Proteomes" id="UP000598174">
    <property type="component" value="Unassembled WGS sequence"/>
</dbReference>
<dbReference type="GO" id="GO:0016747">
    <property type="term" value="F:acyltransferase activity, transferring groups other than amino-acyl groups"/>
    <property type="evidence" value="ECO:0007669"/>
    <property type="project" value="InterPro"/>
</dbReference>
<protein>
    <recommendedName>
        <fullName evidence="1">N-acetyltransferase domain-containing protein</fullName>
    </recommendedName>
</protein>
<dbReference type="SUPFAM" id="SSF55729">
    <property type="entry name" value="Acyl-CoA N-acyltransferases (Nat)"/>
    <property type="match status" value="1"/>
</dbReference>
<dbReference type="PANTHER" id="PTHR43792:SF1">
    <property type="entry name" value="N-ACETYLTRANSFERASE DOMAIN-CONTAINING PROTEIN"/>
    <property type="match status" value="1"/>
</dbReference>
<evidence type="ECO:0000313" key="3">
    <source>
        <dbReference type="Proteomes" id="UP000598174"/>
    </source>
</evidence>
<dbReference type="InterPro" id="IPR000182">
    <property type="entry name" value="GNAT_dom"/>
</dbReference>
<dbReference type="InterPro" id="IPR016181">
    <property type="entry name" value="Acyl_CoA_acyltransferase"/>
</dbReference>
<dbReference type="AlphaFoldDB" id="A0A919MEA4"/>
<evidence type="ECO:0000313" key="2">
    <source>
        <dbReference type="EMBL" id="GIE12558.1"/>
    </source>
</evidence>
<dbReference type="Gene3D" id="3.40.630.30">
    <property type="match status" value="1"/>
</dbReference>
<name>A0A919MEA4_9ACTN</name>
<feature type="domain" description="N-acetyltransferase" evidence="1">
    <location>
        <begin position="3"/>
        <end position="139"/>
    </location>
</feature>
<evidence type="ECO:0000259" key="1">
    <source>
        <dbReference type="Pfam" id="PF13302"/>
    </source>
</evidence>
<proteinExistence type="predicted"/>
<dbReference type="EMBL" id="BOMM01000039">
    <property type="protein sequence ID" value="GIE12558.1"/>
    <property type="molecule type" value="Genomic_DNA"/>
</dbReference>
<accession>A0A919MEA4</accession>
<gene>
    <name evidence="2" type="ORF">Afe05nite_43980</name>
</gene>
<organism evidence="2 3">
    <name type="scientific">Paractinoplanes ferrugineus</name>
    <dbReference type="NCBI Taxonomy" id="113564"/>
    <lineage>
        <taxon>Bacteria</taxon>
        <taxon>Bacillati</taxon>
        <taxon>Actinomycetota</taxon>
        <taxon>Actinomycetes</taxon>
        <taxon>Micromonosporales</taxon>
        <taxon>Micromonosporaceae</taxon>
        <taxon>Paractinoplanes</taxon>
    </lineage>
</organism>
<keyword evidence="3" id="KW-1185">Reference proteome</keyword>
<dbReference type="Pfam" id="PF13302">
    <property type="entry name" value="Acetyltransf_3"/>
    <property type="match status" value="1"/>
</dbReference>
<dbReference type="InterPro" id="IPR051531">
    <property type="entry name" value="N-acetyltransferase"/>
</dbReference>